<dbReference type="Pfam" id="PF12804">
    <property type="entry name" value="NTP_transf_3"/>
    <property type="match status" value="1"/>
</dbReference>
<sequence>MEAFVLAGGESKRFGSNKALYRVGDETLLEILFRRMSDLFDKVRVLTKDSSLFKGLDFEVLDDVREECCPLSGIYSGLRYLRNGKAFFLACDLPLVQSRLVNHIVEQSQGFDAAVPRTAMGFEPLCAVYDVACLDAIEDQFVSGNLRVVSFLNNVKTKVVEEDELKRYDKKLVSFVNVNTPDTLGMVLELLAREKGRRCS</sequence>
<keyword evidence="10" id="KW-0548">Nucleotidyltransferase</keyword>
<dbReference type="Proteomes" id="UP000315525">
    <property type="component" value="Unassembled WGS sequence"/>
</dbReference>
<gene>
    <name evidence="8" type="primary">mobA</name>
    <name evidence="10" type="ORF">E3J62_00530</name>
</gene>
<keyword evidence="5 8" id="KW-0460">Magnesium</keyword>
<feature type="domain" description="MobA-like NTP transferase" evidence="9">
    <location>
        <begin position="3"/>
        <end position="140"/>
    </location>
</feature>
<keyword evidence="3 8" id="KW-0479">Metal-binding</keyword>
<keyword evidence="2 8" id="KW-0808">Transferase</keyword>
<keyword evidence="7 8" id="KW-0501">Molybdenum cofactor biosynthesis</keyword>
<evidence type="ECO:0000256" key="7">
    <source>
        <dbReference type="ARBA" id="ARBA00023150"/>
    </source>
</evidence>
<dbReference type="EMBL" id="SOJN01000010">
    <property type="protein sequence ID" value="TET47718.1"/>
    <property type="molecule type" value="Genomic_DNA"/>
</dbReference>
<dbReference type="SUPFAM" id="SSF53448">
    <property type="entry name" value="Nucleotide-diphospho-sugar transferases"/>
    <property type="match status" value="1"/>
</dbReference>
<feature type="binding site" evidence="8">
    <location>
        <position position="92"/>
    </location>
    <ligand>
        <name>Mg(2+)</name>
        <dbReference type="ChEBI" id="CHEBI:18420"/>
    </ligand>
</feature>
<keyword evidence="6 8" id="KW-0342">GTP-binding</keyword>
<dbReference type="GO" id="GO:0006777">
    <property type="term" value="P:Mo-molybdopterin cofactor biosynthetic process"/>
    <property type="evidence" value="ECO:0007669"/>
    <property type="project" value="UniProtKB-KW"/>
</dbReference>
<evidence type="ECO:0000259" key="9">
    <source>
        <dbReference type="Pfam" id="PF12804"/>
    </source>
</evidence>
<dbReference type="InterPro" id="IPR013482">
    <property type="entry name" value="Molybde_CF_guanTrfase"/>
</dbReference>
<feature type="binding site" evidence="8">
    <location>
        <position position="18"/>
    </location>
    <ligand>
        <name>GTP</name>
        <dbReference type="ChEBI" id="CHEBI:37565"/>
    </ligand>
</feature>
<evidence type="ECO:0000256" key="2">
    <source>
        <dbReference type="ARBA" id="ARBA00022679"/>
    </source>
</evidence>
<dbReference type="GO" id="GO:0061603">
    <property type="term" value="F:molybdenum cofactor guanylyltransferase activity"/>
    <property type="evidence" value="ECO:0007669"/>
    <property type="project" value="UniProtKB-EC"/>
</dbReference>
<comment type="cofactor">
    <cofactor evidence="8">
        <name>Mg(2+)</name>
        <dbReference type="ChEBI" id="CHEBI:18420"/>
    </cofactor>
</comment>
<comment type="function">
    <text evidence="8">Transfers a GMP moiety from GTP to Mo-molybdopterin (Mo-MPT) cofactor (Moco or molybdenum cofactor) to form Mo-molybdopterin guanine dinucleotide (Mo-MGD) cofactor.</text>
</comment>
<dbReference type="HAMAP" id="MF_00316">
    <property type="entry name" value="MobA"/>
    <property type="match status" value="1"/>
</dbReference>
<protein>
    <recommendedName>
        <fullName evidence="8">Probable molybdenum cofactor guanylyltransferase</fullName>
        <shortName evidence="8">MoCo guanylyltransferase</shortName>
        <ecNumber evidence="8">2.7.7.77</ecNumber>
    </recommendedName>
    <alternativeName>
        <fullName evidence="8">GTP:molybdopterin guanylyltransferase</fullName>
    </alternativeName>
    <alternativeName>
        <fullName evidence="8">Mo-MPT guanylyltransferase</fullName>
    </alternativeName>
    <alternativeName>
        <fullName evidence="8">Molybdopterin guanylyltransferase</fullName>
    </alternativeName>
    <alternativeName>
        <fullName evidence="8">Molybdopterin-guanine dinucleotide synthase</fullName>
        <shortName evidence="8">MGD synthase</shortName>
    </alternativeName>
</protein>
<name>A0A523UYV8_UNCT6</name>
<organism evidence="10 11">
    <name type="scientific">candidate division TA06 bacterium</name>
    <dbReference type="NCBI Taxonomy" id="2250710"/>
    <lineage>
        <taxon>Bacteria</taxon>
        <taxon>Bacteria division TA06</taxon>
    </lineage>
</organism>
<dbReference type="PANTHER" id="PTHR19136:SF81">
    <property type="entry name" value="MOLYBDENUM COFACTOR GUANYLYLTRANSFERASE"/>
    <property type="match status" value="1"/>
</dbReference>
<comment type="similarity">
    <text evidence="8">Belongs to the MobA family.</text>
</comment>
<dbReference type="PANTHER" id="PTHR19136">
    <property type="entry name" value="MOLYBDENUM COFACTOR GUANYLYLTRANSFERASE"/>
    <property type="match status" value="1"/>
</dbReference>
<evidence type="ECO:0000256" key="5">
    <source>
        <dbReference type="ARBA" id="ARBA00022842"/>
    </source>
</evidence>
<comment type="caution">
    <text evidence="10">The sequence shown here is derived from an EMBL/GenBank/DDBJ whole genome shotgun (WGS) entry which is preliminary data.</text>
</comment>
<evidence type="ECO:0000313" key="11">
    <source>
        <dbReference type="Proteomes" id="UP000315525"/>
    </source>
</evidence>
<dbReference type="InterPro" id="IPR025877">
    <property type="entry name" value="MobA-like_NTP_Trfase"/>
</dbReference>
<dbReference type="GO" id="GO:0005737">
    <property type="term" value="C:cytoplasm"/>
    <property type="evidence" value="ECO:0007669"/>
    <property type="project" value="UniProtKB-SubCell"/>
</dbReference>
<feature type="binding site" evidence="8">
    <location>
        <position position="63"/>
    </location>
    <ligand>
        <name>GTP</name>
        <dbReference type="ChEBI" id="CHEBI:37565"/>
    </ligand>
</feature>
<comment type="subcellular location">
    <subcellularLocation>
        <location evidence="8">Cytoplasm</location>
    </subcellularLocation>
</comment>
<comment type="domain">
    <text evidence="8">The N-terminal domain determines nucleotide recognition and specific binding, while the C-terminal domain determines the specific binding to the target protein.</text>
</comment>
<evidence type="ECO:0000256" key="4">
    <source>
        <dbReference type="ARBA" id="ARBA00022741"/>
    </source>
</evidence>
<evidence type="ECO:0000256" key="8">
    <source>
        <dbReference type="HAMAP-Rule" id="MF_00316"/>
    </source>
</evidence>
<dbReference type="Gene3D" id="3.90.550.10">
    <property type="entry name" value="Spore Coat Polysaccharide Biosynthesis Protein SpsA, Chain A"/>
    <property type="match status" value="1"/>
</dbReference>
<reference evidence="10 11" key="1">
    <citation type="submission" date="2019-03" db="EMBL/GenBank/DDBJ databases">
        <title>Metabolic potential of uncultured bacteria and archaea associated with petroleum seepage in deep-sea sediments.</title>
        <authorList>
            <person name="Dong X."/>
            <person name="Hubert C."/>
        </authorList>
    </citation>
    <scope>NUCLEOTIDE SEQUENCE [LARGE SCALE GENOMIC DNA]</scope>
    <source>
        <strain evidence="10">E44_bin18</strain>
    </source>
</reference>
<evidence type="ECO:0000256" key="3">
    <source>
        <dbReference type="ARBA" id="ARBA00022723"/>
    </source>
</evidence>
<comment type="catalytic activity">
    <reaction evidence="8">
        <text>Mo-molybdopterin + GTP + H(+) = Mo-molybdopterin guanine dinucleotide + diphosphate</text>
        <dbReference type="Rhea" id="RHEA:34243"/>
        <dbReference type="ChEBI" id="CHEBI:15378"/>
        <dbReference type="ChEBI" id="CHEBI:33019"/>
        <dbReference type="ChEBI" id="CHEBI:37565"/>
        <dbReference type="ChEBI" id="CHEBI:71302"/>
        <dbReference type="ChEBI" id="CHEBI:71310"/>
        <dbReference type="EC" id="2.7.7.77"/>
    </reaction>
</comment>
<dbReference type="GO" id="GO:0005525">
    <property type="term" value="F:GTP binding"/>
    <property type="evidence" value="ECO:0007669"/>
    <property type="project" value="UniProtKB-UniRule"/>
</dbReference>
<dbReference type="EC" id="2.7.7.77" evidence="8"/>
<keyword evidence="4 8" id="KW-0547">Nucleotide-binding</keyword>
<comment type="caution">
    <text evidence="8">Lacks conserved residue(s) required for the propagation of feature annotation.</text>
</comment>
<keyword evidence="1 8" id="KW-0963">Cytoplasm</keyword>
<proteinExistence type="inferred from homology"/>
<evidence type="ECO:0000256" key="1">
    <source>
        <dbReference type="ARBA" id="ARBA00022490"/>
    </source>
</evidence>
<dbReference type="AlphaFoldDB" id="A0A523UYV8"/>
<evidence type="ECO:0000313" key="10">
    <source>
        <dbReference type="EMBL" id="TET47718.1"/>
    </source>
</evidence>
<dbReference type="InterPro" id="IPR029044">
    <property type="entry name" value="Nucleotide-diphossugar_trans"/>
</dbReference>
<feature type="binding site" evidence="8">
    <location>
        <position position="92"/>
    </location>
    <ligand>
        <name>GTP</name>
        <dbReference type="ChEBI" id="CHEBI:37565"/>
    </ligand>
</feature>
<feature type="binding site" evidence="8">
    <location>
        <begin position="6"/>
        <end position="8"/>
    </location>
    <ligand>
        <name>GTP</name>
        <dbReference type="ChEBI" id="CHEBI:37565"/>
    </ligand>
</feature>
<evidence type="ECO:0000256" key="6">
    <source>
        <dbReference type="ARBA" id="ARBA00023134"/>
    </source>
</evidence>
<accession>A0A523UYV8</accession>
<dbReference type="CDD" id="cd02503">
    <property type="entry name" value="MobA"/>
    <property type="match status" value="1"/>
</dbReference>
<dbReference type="GO" id="GO:0046872">
    <property type="term" value="F:metal ion binding"/>
    <property type="evidence" value="ECO:0007669"/>
    <property type="project" value="UniProtKB-KW"/>
</dbReference>